<comment type="subunit">
    <text evidence="16">NDH-1 is composed of 14 different subunits. Subunits NuoA, H, J, K, L, M, N constitute the membrane sector of the complex.</text>
</comment>
<keyword evidence="6 16" id="KW-0479">Metal-binding</keyword>
<proteinExistence type="inferred from homology"/>
<reference evidence="19 20" key="2">
    <citation type="journal article" date="2016" name="Genome Announc.">
        <title>Draft Genome Sequence of Erythromycin- and Oxytetracycline-Sensitive Nocardia seriolae Strain U-1 (NBRC 110359).</title>
        <authorList>
            <person name="Imajoh M."/>
            <person name="Sukeda M."/>
            <person name="Shimizu M."/>
            <person name="Yamane J."/>
            <person name="Ohnishi K."/>
            <person name="Oshima S."/>
        </authorList>
    </citation>
    <scope>NUCLEOTIDE SEQUENCE [LARGE SCALE GENOMIC DNA]</scope>
    <source>
        <strain evidence="19 20">U-1</strain>
    </source>
</reference>
<comment type="catalytic activity">
    <reaction evidence="16">
        <text>a quinone + NADH + 5 H(+)(in) = a quinol + NAD(+) + 4 H(+)(out)</text>
        <dbReference type="Rhea" id="RHEA:57888"/>
        <dbReference type="ChEBI" id="CHEBI:15378"/>
        <dbReference type="ChEBI" id="CHEBI:24646"/>
        <dbReference type="ChEBI" id="CHEBI:57540"/>
        <dbReference type="ChEBI" id="CHEBI:57945"/>
        <dbReference type="ChEBI" id="CHEBI:132124"/>
    </reaction>
</comment>
<keyword evidence="4 15" id="KW-0812">Transmembrane</keyword>
<comment type="similarity">
    <text evidence="15 17">Belongs to the complex I subunit 1 family.</text>
</comment>
<feature type="transmembrane region" description="Helical" evidence="15">
    <location>
        <begin position="193"/>
        <end position="216"/>
    </location>
</feature>
<feature type="transmembrane region" description="Helical" evidence="15">
    <location>
        <begin position="375"/>
        <end position="396"/>
    </location>
</feature>
<accession>A0ABC9Z2T4</accession>
<feature type="transmembrane region" description="Helical" evidence="15">
    <location>
        <begin position="222"/>
        <end position="240"/>
    </location>
</feature>
<dbReference type="NCBIfam" id="NF004537">
    <property type="entry name" value="PRK05888.1-3"/>
    <property type="match status" value="1"/>
</dbReference>
<feature type="transmembrane region" description="Helical" evidence="15">
    <location>
        <begin position="37"/>
        <end position="61"/>
    </location>
</feature>
<dbReference type="Pfam" id="PF00146">
    <property type="entry name" value="NADHdh"/>
    <property type="match status" value="1"/>
</dbReference>
<dbReference type="PROSITE" id="PS00198">
    <property type="entry name" value="4FE4S_FER_1"/>
    <property type="match status" value="2"/>
</dbReference>
<feature type="transmembrane region" description="Helical" evidence="15">
    <location>
        <begin position="310"/>
        <end position="331"/>
    </location>
</feature>
<dbReference type="PANTHER" id="PTHR11432:SF3">
    <property type="entry name" value="NADH-UBIQUINONE OXIDOREDUCTASE CHAIN 1"/>
    <property type="match status" value="1"/>
</dbReference>
<evidence type="ECO:0000256" key="5">
    <source>
        <dbReference type="ARBA" id="ARBA00022719"/>
    </source>
</evidence>
<dbReference type="GO" id="GO:0051539">
    <property type="term" value="F:4 iron, 4 sulfur cluster binding"/>
    <property type="evidence" value="ECO:0007669"/>
    <property type="project" value="UniProtKB-KW"/>
</dbReference>
<protein>
    <recommendedName>
        <fullName evidence="15 16">Multifunctional fusion protein</fullName>
    </recommendedName>
    <domain>
        <recommendedName>
            <fullName evidence="16">NADH-quinone oxidoreductase subunit I</fullName>
            <ecNumber evidence="16">7.1.1.-</ecNumber>
        </recommendedName>
        <alternativeName>
            <fullName evidence="16">NADH dehydrogenase I subunit I</fullName>
        </alternativeName>
        <alternativeName>
            <fullName evidence="16">NDH-1 subunit I</fullName>
        </alternativeName>
    </domain>
    <domain>
        <recommendedName>
            <fullName evidence="15">NADH-quinone oxidoreductase subunit H</fullName>
        </recommendedName>
        <alternativeName>
            <fullName evidence="15">NADH dehydrogenase I subunit H</fullName>
        </alternativeName>
        <alternativeName>
            <fullName evidence="15">NDH-1 subunit H</fullName>
        </alternativeName>
    </domain>
</protein>
<feature type="binding site" evidence="16">
    <location>
        <position position="499"/>
    </location>
    <ligand>
        <name>[4Fe-4S] cluster</name>
        <dbReference type="ChEBI" id="CHEBI:49883"/>
        <label>2</label>
    </ligand>
</feature>
<feature type="transmembrane region" description="Helical" evidence="15">
    <location>
        <begin position="343"/>
        <end position="363"/>
    </location>
</feature>
<keyword evidence="11 16" id="KW-0411">Iron-sulfur</keyword>
<evidence type="ECO:0000256" key="17">
    <source>
        <dbReference type="RuleBase" id="RU000471"/>
    </source>
</evidence>
<dbReference type="GO" id="GO:0050136">
    <property type="term" value="F:NADH dehydrogenase (quinone) (non-electrogenic) activity"/>
    <property type="evidence" value="ECO:0007669"/>
    <property type="project" value="UniProtKB-UniRule"/>
</dbReference>
<evidence type="ECO:0000256" key="9">
    <source>
        <dbReference type="ARBA" id="ARBA00022989"/>
    </source>
</evidence>
<evidence type="ECO:0000259" key="18">
    <source>
        <dbReference type="PROSITE" id="PS51379"/>
    </source>
</evidence>
<dbReference type="PROSITE" id="PS00667">
    <property type="entry name" value="COMPLEX1_ND1_1"/>
    <property type="match status" value="1"/>
</dbReference>
<keyword evidence="10 16" id="KW-0408">Iron</keyword>
<dbReference type="GO" id="GO:0005886">
    <property type="term" value="C:plasma membrane"/>
    <property type="evidence" value="ECO:0007669"/>
    <property type="project" value="UniProtKB-SubCell"/>
</dbReference>
<dbReference type="InterPro" id="IPR010226">
    <property type="entry name" value="NADH_quinone_OxRdtase_chainI"/>
</dbReference>
<dbReference type="NCBIfam" id="NF004741">
    <property type="entry name" value="PRK06076.1-2"/>
    <property type="match status" value="1"/>
</dbReference>
<feature type="transmembrane region" description="Helical" evidence="15">
    <location>
        <begin position="277"/>
        <end position="298"/>
    </location>
</feature>
<dbReference type="GO" id="GO:0048038">
    <property type="term" value="F:quinone binding"/>
    <property type="evidence" value="ECO:0007669"/>
    <property type="project" value="UniProtKB-KW"/>
</dbReference>
<dbReference type="NCBIfam" id="TIGR01971">
    <property type="entry name" value="NuoI"/>
    <property type="match status" value="1"/>
</dbReference>
<sequence>MSELYLMRGFTGPSVVTQATASGADANPLGMFGHDPWWLVLVKSIGIFVFLLLTPMLAVYAERKIVAFMQMRVGPNRVGPRGSLQSIADGVKMLLKEDIIPAIVDKPIFILAPVISLIPAVMAFAVIPFGPEVTMFGHRTPLQLTDMPVGVLYILAMASVGVYGIVLAGWASGSTYPLLGGLRSTAQVISYEIAMALCFAAVFLLSGTMATSGIVAAQNGTWYVFLLLPSFLIYAVSMVGETNRAPFDLPEAEGALVGGFHTEYSSLKFAMFMMAEYINMATVSALATTLFFGGWHAPFPISLWAGANSGWWPMLWFTAKVWTFLFVFIWLRGTLPRLRYDQFMHLGWKLLIPVSLAWVMYVATLKVLQDNGTHIQTAGMVIGGIVVALVLLGLVLRAGHAGDDRTKASPDPDSTRAYSDFPVPPMPAEPAVAGPKPGLLEPLGGFLVTAATMFKTPNTELYPEVKTPTAPRYHGRHQLNRHPDGLEKCIGCELCAWACPADAIYVEGADNTEDERFSPGERYGRVYQINYLRCIGCGLCIAACPTRALTMTNEYELADDNRADLIFEKQDLLAPLRSGMLAPPHAMYPGADEGSYYRGEVPGAASELAGAEGAQQ</sequence>
<evidence type="ECO:0000256" key="2">
    <source>
        <dbReference type="ARBA" id="ARBA00022475"/>
    </source>
</evidence>
<dbReference type="EMBL" id="BBYQ01000140">
    <property type="protein sequence ID" value="GAP32074.1"/>
    <property type="molecule type" value="Genomic_DNA"/>
</dbReference>
<keyword evidence="12 16" id="KW-0520">NAD</keyword>
<dbReference type="InterPro" id="IPR017896">
    <property type="entry name" value="4Fe4S_Fe-S-bd"/>
</dbReference>
<evidence type="ECO:0000256" key="6">
    <source>
        <dbReference type="ARBA" id="ARBA00022723"/>
    </source>
</evidence>
<evidence type="ECO:0000256" key="7">
    <source>
        <dbReference type="ARBA" id="ARBA00022737"/>
    </source>
</evidence>
<dbReference type="HAMAP" id="MF_01350">
    <property type="entry name" value="NDH1_NuoH"/>
    <property type="match status" value="1"/>
</dbReference>
<evidence type="ECO:0000256" key="1">
    <source>
        <dbReference type="ARBA" id="ARBA00004141"/>
    </source>
</evidence>
<dbReference type="PANTHER" id="PTHR11432">
    <property type="entry name" value="NADH DEHYDROGENASE SUBUNIT 1"/>
    <property type="match status" value="1"/>
</dbReference>
<feature type="transmembrane region" description="Helical" evidence="15">
    <location>
        <begin position="108"/>
        <end position="130"/>
    </location>
</feature>
<evidence type="ECO:0000256" key="10">
    <source>
        <dbReference type="ARBA" id="ARBA00023004"/>
    </source>
</evidence>
<feature type="domain" description="4Fe-4S ferredoxin-type" evidence="18">
    <location>
        <begin position="525"/>
        <end position="554"/>
    </location>
</feature>
<keyword evidence="14 16" id="KW-0472">Membrane</keyword>
<dbReference type="Pfam" id="PF12838">
    <property type="entry name" value="Fer4_7"/>
    <property type="match status" value="1"/>
</dbReference>
<evidence type="ECO:0000256" key="12">
    <source>
        <dbReference type="ARBA" id="ARBA00023027"/>
    </source>
</evidence>
<comment type="function">
    <text evidence="15">NDH-1 shuttles electrons from NADH, via FMN and iron-sulfur (Fe-S) centers, to quinones in the respiratory chain. The immediate electron acceptor for the enzyme in this species is believed to be ubiquinone. Couples the redox reaction to proton translocation (for every two electrons transferred, four hydrogen ions are translocated across the cytoplasmic membrane), and thus conserves the redox energy in a proton gradient. This subunit may bind ubiquinone.</text>
</comment>
<feature type="binding site" evidence="16">
    <location>
        <position position="540"/>
    </location>
    <ligand>
        <name>[4Fe-4S] cluster</name>
        <dbReference type="ChEBI" id="CHEBI:49883"/>
        <label>2</label>
    </ligand>
</feature>
<dbReference type="AlphaFoldDB" id="A0ABC9Z2T4"/>
<comment type="caution">
    <text evidence="19">The sequence shown here is derived from an EMBL/GenBank/DDBJ whole genome shotgun (WGS) entry which is preliminary data.</text>
</comment>
<dbReference type="FunFam" id="3.30.70.3270:FF:000007">
    <property type="entry name" value="NADH-quinone oxidoreductase subunit I"/>
    <property type="match status" value="1"/>
</dbReference>
<dbReference type="InterPro" id="IPR017900">
    <property type="entry name" value="4Fe4S_Fe_S_CS"/>
</dbReference>
<feature type="binding site" evidence="16">
    <location>
        <position position="534"/>
    </location>
    <ligand>
        <name>[4Fe-4S] cluster</name>
        <dbReference type="ChEBI" id="CHEBI:49883"/>
        <label>2</label>
    </ligand>
</feature>
<evidence type="ECO:0000256" key="4">
    <source>
        <dbReference type="ARBA" id="ARBA00022692"/>
    </source>
</evidence>
<feature type="binding site" evidence="16">
    <location>
        <position position="489"/>
    </location>
    <ligand>
        <name>[4Fe-4S] cluster</name>
        <dbReference type="ChEBI" id="CHEBI:49883"/>
        <label>1</label>
    </ligand>
</feature>
<name>A0ABC9Z2T4_9NOCA</name>
<gene>
    <name evidence="15" type="primary">nuoH</name>
    <name evidence="16" type="synonym">nuoI</name>
    <name evidence="19" type="ORF">NSK11_contig00140-0014</name>
</gene>
<feature type="binding site" evidence="16">
    <location>
        <position position="495"/>
    </location>
    <ligand>
        <name>[4Fe-4S] cluster</name>
        <dbReference type="ChEBI" id="CHEBI:49883"/>
        <label>1</label>
    </ligand>
</feature>
<dbReference type="NCBIfam" id="NF004743">
    <property type="entry name" value="PRK06076.1-4"/>
    <property type="match status" value="1"/>
</dbReference>
<feature type="binding site" evidence="16">
    <location>
        <position position="544"/>
    </location>
    <ligand>
        <name>[4Fe-4S] cluster</name>
        <dbReference type="ChEBI" id="CHEBI:49883"/>
        <label>1</label>
    </ligand>
</feature>
<comment type="subcellular location">
    <subcellularLocation>
        <location evidence="15 17">Cell membrane</location>
        <topology evidence="15 17">Multi-pass membrane protein</topology>
    </subcellularLocation>
    <subcellularLocation>
        <location evidence="16">Cell membrane</location>
        <topology evidence="16">Peripheral membrane protein</topology>
    </subcellularLocation>
    <subcellularLocation>
        <location evidence="1">Membrane</location>
        <topology evidence="1">Multi-pass membrane protein</topology>
    </subcellularLocation>
</comment>
<comment type="cofactor">
    <cofactor evidence="16">
        <name>[4Fe-4S] cluster</name>
        <dbReference type="ChEBI" id="CHEBI:49883"/>
    </cofactor>
    <text evidence="16">Binds 2 [4Fe-4S] clusters per subunit.</text>
</comment>
<dbReference type="Gene3D" id="3.30.70.3270">
    <property type="match status" value="1"/>
</dbReference>
<feature type="binding site" evidence="16">
    <location>
        <position position="537"/>
    </location>
    <ligand>
        <name>[4Fe-4S] cluster</name>
        <dbReference type="ChEBI" id="CHEBI:49883"/>
        <label>2</label>
    </ligand>
</feature>
<evidence type="ECO:0000256" key="16">
    <source>
        <dbReference type="HAMAP-Rule" id="MF_01351"/>
    </source>
</evidence>
<dbReference type="InterPro" id="IPR001694">
    <property type="entry name" value="NADH_UbQ_OxRdtase_su1/FPO"/>
</dbReference>
<keyword evidence="2 16" id="KW-1003">Cell membrane</keyword>
<dbReference type="HAMAP" id="MF_01351">
    <property type="entry name" value="NDH1_NuoI"/>
    <property type="match status" value="1"/>
</dbReference>
<evidence type="ECO:0000313" key="20">
    <source>
        <dbReference type="Proteomes" id="UP000037179"/>
    </source>
</evidence>
<keyword evidence="7" id="KW-0677">Repeat</keyword>
<dbReference type="EC" id="7.1.1.-" evidence="16"/>
<keyword evidence="9 15" id="KW-1133">Transmembrane helix</keyword>
<keyword evidence="13 16" id="KW-0830">Ubiquinone</keyword>
<organism evidence="19 20">
    <name type="scientific">Nocardia seriolae</name>
    <dbReference type="NCBI Taxonomy" id="37332"/>
    <lineage>
        <taxon>Bacteria</taxon>
        <taxon>Bacillati</taxon>
        <taxon>Actinomycetota</taxon>
        <taxon>Actinomycetes</taxon>
        <taxon>Mycobacteriales</taxon>
        <taxon>Nocardiaceae</taxon>
        <taxon>Nocardia</taxon>
    </lineage>
</organism>
<evidence type="ECO:0000256" key="11">
    <source>
        <dbReference type="ARBA" id="ARBA00023014"/>
    </source>
</evidence>
<feature type="domain" description="4Fe-4S ferredoxin-type" evidence="18">
    <location>
        <begin position="479"/>
        <end position="509"/>
    </location>
</feature>
<dbReference type="GO" id="GO:0005506">
    <property type="term" value="F:iron ion binding"/>
    <property type="evidence" value="ECO:0007669"/>
    <property type="project" value="UniProtKB-UniRule"/>
</dbReference>
<dbReference type="InterPro" id="IPR018086">
    <property type="entry name" value="NADH_UbQ_OxRdtase_su1_CS"/>
</dbReference>
<keyword evidence="20" id="KW-1185">Reference proteome</keyword>
<dbReference type="PROSITE" id="PS51379">
    <property type="entry name" value="4FE4S_FER_2"/>
    <property type="match status" value="2"/>
</dbReference>
<evidence type="ECO:0000313" key="19">
    <source>
        <dbReference type="EMBL" id="GAP32074.1"/>
    </source>
</evidence>
<keyword evidence="8 16" id="KW-1278">Translocase</keyword>
<dbReference type="Proteomes" id="UP000037179">
    <property type="component" value="Unassembled WGS sequence"/>
</dbReference>
<keyword evidence="3 16" id="KW-0004">4Fe-4S</keyword>
<dbReference type="SUPFAM" id="SSF54862">
    <property type="entry name" value="4Fe-4S ferredoxins"/>
    <property type="match status" value="1"/>
</dbReference>
<evidence type="ECO:0000256" key="13">
    <source>
        <dbReference type="ARBA" id="ARBA00023075"/>
    </source>
</evidence>
<evidence type="ECO:0000256" key="3">
    <source>
        <dbReference type="ARBA" id="ARBA00022485"/>
    </source>
</evidence>
<feature type="transmembrane region" description="Helical" evidence="15">
    <location>
        <begin position="150"/>
        <end position="172"/>
    </location>
</feature>
<evidence type="ECO:0000256" key="14">
    <source>
        <dbReference type="ARBA" id="ARBA00023136"/>
    </source>
</evidence>
<feature type="binding site" evidence="16">
    <location>
        <position position="492"/>
    </location>
    <ligand>
        <name>[4Fe-4S] cluster</name>
        <dbReference type="ChEBI" id="CHEBI:49883"/>
        <label>1</label>
    </ligand>
</feature>
<evidence type="ECO:0000256" key="8">
    <source>
        <dbReference type="ARBA" id="ARBA00022967"/>
    </source>
</evidence>
<evidence type="ECO:0000256" key="15">
    <source>
        <dbReference type="HAMAP-Rule" id="MF_01350"/>
    </source>
</evidence>
<keyword evidence="5 16" id="KW-0874">Quinone</keyword>
<comment type="similarity">
    <text evidence="16">Belongs to the complex I 23 kDa subunit family.</text>
</comment>
<dbReference type="PROSITE" id="PS00668">
    <property type="entry name" value="COMPLEX1_ND1_2"/>
    <property type="match status" value="1"/>
</dbReference>
<reference evidence="20" key="1">
    <citation type="submission" date="2015-07" db="EMBL/GenBank/DDBJ databases">
        <title>Nocardia seriolae U-1 whole genome shotgun sequence.</title>
        <authorList>
            <person name="Imajoh M."/>
            <person name="Fukumoto Y."/>
            <person name="Sukeda M."/>
            <person name="Yamane J."/>
            <person name="Yamasaki K."/>
            <person name="Shimizu M."/>
            <person name="Ohnishi K."/>
            <person name="Oshima S."/>
        </authorList>
    </citation>
    <scope>NUCLEOTIDE SEQUENCE [LARGE SCALE GENOMIC DNA]</scope>
    <source>
        <strain evidence="20">U-1</strain>
    </source>
</reference>